<gene>
    <name evidence="2" type="ORF">ACFSOY_02800</name>
</gene>
<dbReference type="RefSeq" id="WP_386043999.1">
    <property type="nucleotide sequence ID" value="NZ_JBHUIO010000002.1"/>
</dbReference>
<organism evidence="2 3">
    <name type="scientific">Tumebacillus lipolyticus</name>
    <dbReference type="NCBI Taxonomy" id="1280370"/>
    <lineage>
        <taxon>Bacteria</taxon>
        <taxon>Bacillati</taxon>
        <taxon>Bacillota</taxon>
        <taxon>Bacilli</taxon>
        <taxon>Bacillales</taxon>
        <taxon>Alicyclobacillaceae</taxon>
        <taxon>Tumebacillus</taxon>
    </lineage>
</organism>
<comment type="caution">
    <text evidence="2">The sequence shown here is derived from an EMBL/GenBank/DDBJ whole genome shotgun (WGS) entry which is preliminary data.</text>
</comment>
<evidence type="ECO:0000313" key="2">
    <source>
        <dbReference type="EMBL" id="MFD2168946.1"/>
    </source>
</evidence>
<sequence>MPDFVATMTKWIVAFLIIFLLCMILVLTFFRQRKSGTSSLAAV</sequence>
<proteinExistence type="predicted"/>
<keyword evidence="1" id="KW-1133">Transmembrane helix</keyword>
<keyword evidence="1" id="KW-0472">Membrane</keyword>
<keyword evidence="1" id="KW-0812">Transmembrane</keyword>
<dbReference type="Proteomes" id="UP001597343">
    <property type="component" value="Unassembled WGS sequence"/>
</dbReference>
<dbReference type="EMBL" id="JBHUIO010000002">
    <property type="protein sequence ID" value="MFD2168946.1"/>
    <property type="molecule type" value="Genomic_DNA"/>
</dbReference>
<evidence type="ECO:0000313" key="3">
    <source>
        <dbReference type="Proteomes" id="UP001597343"/>
    </source>
</evidence>
<reference evidence="3" key="1">
    <citation type="journal article" date="2019" name="Int. J. Syst. Evol. Microbiol.">
        <title>The Global Catalogue of Microorganisms (GCM) 10K type strain sequencing project: providing services to taxonomists for standard genome sequencing and annotation.</title>
        <authorList>
            <consortium name="The Broad Institute Genomics Platform"/>
            <consortium name="The Broad Institute Genome Sequencing Center for Infectious Disease"/>
            <person name="Wu L."/>
            <person name="Ma J."/>
        </authorList>
    </citation>
    <scope>NUCLEOTIDE SEQUENCE [LARGE SCALE GENOMIC DNA]</scope>
    <source>
        <strain evidence="3">CGMCC 1.13574</strain>
    </source>
</reference>
<accession>A0ABW4ZU48</accession>
<name>A0ABW4ZU48_9BACL</name>
<evidence type="ECO:0000256" key="1">
    <source>
        <dbReference type="SAM" id="Phobius"/>
    </source>
</evidence>
<feature type="transmembrane region" description="Helical" evidence="1">
    <location>
        <begin position="12"/>
        <end position="30"/>
    </location>
</feature>
<keyword evidence="3" id="KW-1185">Reference proteome</keyword>
<protein>
    <submittedName>
        <fullName evidence="2">Uncharacterized protein</fullName>
    </submittedName>
</protein>